<dbReference type="AlphaFoldDB" id="A0AAU9P391"/>
<evidence type="ECO:0000313" key="2">
    <source>
        <dbReference type="Proteomes" id="UP001157418"/>
    </source>
</evidence>
<keyword evidence="2" id="KW-1185">Reference proteome</keyword>
<reference evidence="1 2" key="1">
    <citation type="submission" date="2022-01" db="EMBL/GenBank/DDBJ databases">
        <authorList>
            <person name="Xiong W."/>
            <person name="Schranz E."/>
        </authorList>
    </citation>
    <scope>NUCLEOTIDE SEQUENCE [LARGE SCALE GENOMIC DNA]</scope>
</reference>
<accession>A0AAU9P391</accession>
<comment type="caution">
    <text evidence="1">The sequence shown here is derived from an EMBL/GenBank/DDBJ whole genome shotgun (WGS) entry which is preliminary data.</text>
</comment>
<name>A0AAU9P391_9ASTR</name>
<dbReference type="EMBL" id="CAKMRJ010005523">
    <property type="protein sequence ID" value="CAH1444482.1"/>
    <property type="molecule type" value="Genomic_DNA"/>
</dbReference>
<organism evidence="1 2">
    <name type="scientific">Lactuca virosa</name>
    <dbReference type="NCBI Taxonomy" id="75947"/>
    <lineage>
        <taxon>Eukaryota</taxon>
        <taxon>Viridiplantae</taxon>
        <taxon>Streptophyta</taxon>
        <taxon>Embryophyta</taxon>
        <taxon>Tracheophyta</taxon>
        <taxon>Spermatophyta</taxon>
        <taxon>Magnoliopsida</taxon>
        <taxon>eudicotyledons</taxon>
        <taxon>Gunneridae</taxon>
        <taxon>Pentapetalae</taxon>
        <taxon>asterids</taxon>
        <taxon>campanulids</taxon>
        <taxon>Asterales</taxon>
        <taxon>Asteraceae</taxon>
        <taxon>Cichorioideae</taxon>
        <taxon>Cichorieae</taxon>
        <taxon>Lactucinae</taxon>
        <taxon>Lactuca</taxon>
    </lineage>
</organism>
<sequence>MEATSSSRTQKGAPWEELYAPHPIRKLLEPVVDDTFRDTLPASPMVLDEVHHECSDTPPGDEVLSVVYASELESKTPPPFLPPFLSLTTVEETSDMASDFQSRCSSS</sequence>
<protein>
    <submittedName>
        <fullName evidence="1">Uncharacterized protein</fullName>
    </submittedName>
</protein>
<dbReference type="Proteomes" id="UP001157418">
    <property type="component" value="Unassembled WGS sequence"/>
</dbReference>
<gene>
    <name evidence="1" type="ORF">LVIROSA_LOCUS30308</name>
</gene>
<proteinExistence type="predicted"/>
<evidence type="ECO:0000313" key="1">
    <source>
        <dbReference type="EMBL" id="CAH1444482.1"/>
    </source>
</evidence>